<name>A0A1I7ZLD0_9BILA</name>
<evidence type="ECO:0000256" key="1">
    <source>
        <dbReference type="SAM" id="Phobius"/>
    </source>
</evidence>
<sequence length="89" mass="9634">MIQGACTFQRVEGSRRKWFWIAALGVVLLVTSASLAISIGVSFAVKGEAEAPSRFRQFLTIAVNVACPPDAVPSFCFNVSFTITILPQK</sequence>
<accession>A0A1I7ZLD0</accession>
<evidence type="ECO:0000313" key="3">
    <source>
        <dbReference type="WBParaSite" id="L893_g27450.t2"/>
    </source>
</evidence>
<proteinExistence type="predicted"/>
<protein>
    <submittedName>
        <fullName evidence="3">Histone domain-containing protein</fullName>
    </submittedName>
</protein>
<keyword evidence="1" id="KW-0812">Transmembrane</keyword>
<evidence type="ECO:0000313" key="2">
    <source>
        <dbReference type="Proteomes" id="UP000095287"/>
    </source>
</evidence>
<reference evidence="3" key="1">
    <citation type="submission" date="2016-11" db="UniProtKB">
        <authorList>
            <consortium name="WormBaseParasite"/>
        </authorList>
    </citation>
    <scope>IDENTIFICATION</scope>
</reference>
<dbReference type="Proteomes" id="UP000095287">
    <property type="component" value="Unplaced"/>
</dbReference>
<keyword evidence="1" id="KW-1133">Transmembrane helix</keyword>
<feature type="transmembrane region" description="Helical" evidence="1">
    <location>
        <begin position="18"/>
        <end position="45"/>
    </location>
</feature>
<dbReference type="WBParaSite" id="L893_g27450.t2">
    <property type="protein sequence ID" value="L893_g27450.t2"/>
    <property type="gene ID" value="L893_g27450"/>
</dbReference>
<keyword evidence="2" id="KW-1185">Reference proteome</keyword>
<dbReference type="AlphaFoldDB" id="A0A1I7ZLD0"/>
<organism evidence="2 3">
    <name type="scientific">Steinernema glaseri</name>
    <dbReference type="NCBI Taxonomy" id="37863"/>
    <lineage>
        <taxon>Eukaryota</taxon>
        <taxon>Metazoa</taxon>
        <taxon>Ecdysozoa</taxon>
        <taxon>Nematoda</taxon>
        <taxon>Chromadorea</taxon>
        <taxon>Rhabditida</taxon>
        <taxon>Tylenchina</taxon>
        <taxon>Panagrolaimomorpha</taxon>
        <taxon>Strongyloidoidea</taxon>
        <taxon>Steinernematidae</taxon>
        <taxon>Steinernema</taxon>
    </lineage>
</organism>
<keyword evidence="1" id="KW-0472">Membrane</keyword>